<dbReference type="OrthoDB" id="10252227at2759"/>
<reference evidence="2 3" key="2">
    <citation type="submission" date="2018-11" db="EMBL/GenBank/DDBJ databases">
        <authorList>
            <consortium name="Pathogen Informatics"/>
        </authorList>
    </citation>
    <scope>NUCLEOTIDE SEQUENCE [LARGE SCALE GENOMIC DNA]</scope>
    <source>
        <strain evidence="2 3">NST_G2</strain>
    </source>
</reference>
<dbReference type="GO" id="GO:0017025">
    <property type="term" value="F:TBP-class protein binding"/>
    <property type="evidence" value="ECO:0007669"/>
    <property type="project" value="InterPro"/>
</dbReference>
<sequence>MSVGALDRLFALLEHCPNATLREAAADQLGQLARKAPTEVDATLTRLHGLLRSRSWNSRIAAAEAIRAMVNHLPAWKPRPPVSLMLEVSLEVVGETAAGAGGTPTSATFLSLSALRLDRVLANGARLYSMDARELSNATTGRPGPLTHQSKAKRARKSFSQETAEIRAT</sequence>
<evidence type="ECO:0000313" key="4">
    <source>
        <dbReference type="WBParaSite" id="SSLN_0001385801-mRNA-1"/>
    </source>
</evidence>
<dbReference type="WBParaSite" id="SSLN_0001385801-mRNA-1">
    <property type="protein sequence ID" value="SSLN_0001385801-mRNA-1"/>
    <property type="gene ID" value="SSLN_0001385801"/>
</dbReference>
<evidence type="ECO:0000313" key="2">
    <source>
        <dbReference type="EMBL" id="VDL99740.1"/>
    </source>
</evidence>
<dbReference type="SUPFAM" id="SSF48371">
    <property type="entry name" value="ARM repeat"/>
    <property type="match status" value="1"/>
</dbReference>
<dbReference type="AlphaFoldDB" id="A0A183TA57"/>
<protein>
    <submittedName>
        <fullName evidence="4">DUF3453 domain-containing protein</fullName>
    </submittedName>
</protein>
<dbReference type="PANTHER" id="PTHR36498:SF1">
    <property type="entry name" value="TATA-BINDING PROTEIN-ASSOCIATED FACTOR 172"/>
    <property type="match status" value="1"/>
</dbReference>
<dbReference type="EMBL" id="UYSU01038012">
    <property type="protein sequence ID" value="VDL99740.1"/>
    <property type="molecule type" value="Genomic_DNA"/>
</dbReference>
<evidence type="ECO:0000256" key="1">
    <source>
        <dbReference type="SAM" id="MobiDB-lite"/>
    </source>
</evidence>
<dbReference type="Gene3D" id="1.25.10.10">
    <property type="entry name" value="Leucine-rich Repeat Variant"/>
    <property type="match status" value="1"/>
</dbReference>
<accession>A0A183TA57</accession>
<gene>
    <name evidence="2" type="ORF">SSLN_LOCUS13355</name>
</gene>
<keyword evidence="3" id="KW-1185">Reference proteome</keyword>
<dbReference type="Proteomes" id="UP000275846">
    <property type="component" value="Unassembled WGS sequence"/>
</dbReference>
<dbReference type="InterPro" id="IPR016024">
    <property type="entry name" value="ARM-type_fold"/>
</dbReference>
<dbReference type="PANTHER" id="PTHR36498">
    <property type="entry name" value="TATA-BINDING PROTEIN-ASSOCIATED FACTOR 172"/>
    <property type="match status" value="1"/>
</dbReference>
<evidence type="ECO:0000313" key="3">
    <source>
        <dbReference type="Proteomes" id="UP000275846"/>
    </source>
</evidence>
<name>A0A183TA57_SCHSO</name>
<feature type="region of interest" description="Disordered" evidence="1">
    <location>
        <begin position="136"/>
        <end position="169"/>
    </location>
</feature>
<dbReference type="GO" id="GO:0016887">
    <property type="term" value="F:ATP hydrolysis activity"/>
    <property type="evidence" value="ECO:0007669"/>
    <property type="project" value="InterPro"/>
</dbReference>
<dbReference type="GO" id="GO:0003677">
    <property type="term" value="F:DNA binding"/>
    <property type="evidence" value="ECO:0007669"/>
    <property type="project" value="InterPro"/>
</dbReference>
<dbReference type="InterPro" id="IPR044972">
    <property type="entry name" value="Mot1"/>
</dbReference>
<dbReference type="STRING" id="70667.A0A183TA57"/>
<reference evidence="4" key="1">
    <citation type="submission" date="2016-06" db="UniProtKB">
        <authorList>
            <consortium name="WormBaseParasite"/>
        </authorList>
    </citation>
    <scope>IDENTIFICATION</scope>
</reference>
<dbReference type="InterPro" id="IPR011989">
    <property type="entry name" value="ARM-like"/>
</dbReference>
<organism evidence="4">
    <name type="scientific">Schistocephalus solidus</name>
    <name type="common">Tapeworm</name>
    <dbReference type="NCBI Taxonomy" id="70667"/>
    <lineage>
        <taxon>Eukaryota</taxon>
        <taxon>Metazoa</taxon>
        <taxon>Spiralia</taxon>
        <taxon>Lophotrochozoa</taxon>
        <taxon>Platyhelminthes</taxon>
        <taxon>Cestoda</taxon>
        <taxon>Eucestoda</taxon>
        <taxon>Diphyllobothriidea</taxon>
        <taxon>Diphyllobothriidae</taxon>
        <taxon>Schistocephalus</taxon>
    </lineage>
</organism>
<proteinExistence type="predicted"/>